<sequence length="365" mass="39897">MKILLVNNDKGWGGGQEQLKSLSIQLAARGFSPHFLCSANSPSAHNFSSMGFPVWDLWARSKFILEPILDTAALLRRERFDIVMVTREHDLLRTVLAWKLAFPFGSRGKLIMCYHTATARKQFFLGAADAVVCVSSFIRDRLLAGNPRIASPITILPNGIPVSGEPSAEKFAVGRQRRFFHGTGFPLIGMVGAFFKNQRELIEIIPLLRREFPSIKVALVGDDADPGLTGPIKEKAKQLGVADSVIFTGKVPHERLADVYFDLDLSASTFRNEGFGLVHLESMAAGTPVVAYNEGGQVDIFKGNDAGVLVEGGVVEFAAAVAGLLRDNERRFAMGHEGFNLVRSSFSLATMGRGYLDFFAEVMSS</sequence>
<dbReference type="GO" id="GO:0016757">
    <property type="term" value="F:glycosyltransferase activity"/>
    <property type="evidence" value="ECO:0007669"/>
    <property type="project" value="UniProtKB-KW"/>
</dbReference>
<dbReference type="PANTHER" id="PTHR12526">
    <property type="entry name" value="GLYCOSYLTRANSFERASE"/>
    <property type="match status" value="1"/>
</dbReference>
<accession>A5G6G5</accession>
<evidence type="ECO:0000256" key="3">
    <source>
        <dbReference type="ARBA" id="ARBA00022679"/>
    </source>
</evidence>
<dbReference type="EMBL" id="CP000698">
    <property type="protein sequence ID" value="ABQ27383.1"/>
    <property type="molecule type" value="Genomic_DNA"/>
</dbReference>
<organism evidence="6 7">
    <name type="scientific">Geotalea uraniireducens (strain Rf4)</name>
    <name type="common">Geobacter uraniireducens</name>
    <dbReference type="NCBI Taxonomy" id="351605"/>
    <lineage>
        <taxon>Bacteria</taxon>
        <taxon>Pseudomonadati</taxon>
        <taxon>Thermodesulfobacteriota</taxon>
        <taxon>Desulfuromonadia</taxon>
        <taxon>Geobacterales</taxon>
        <taxon>Geobacteraceae</taxon>
        <taxon>Geotalea</taxon>
    </lineage>
</organism>
<proteinExistence type="inferred from homology"/>
<dbReference type="OrthoDB" id="5443168at2"/>
<keyword evidence="7" id="KW-1185">Reference proteome</keyword>
<name>A5G6G5_GEOUR</name>
<evidence type="ECO:0000256" key="1">
    <source>
        <dbReference type="ARBA" id="ARBA00009481"/>
    </source>
</evidence>
<keyword evidence="3 6" id="KW-0808">Transferase</keyword>
<feature type="domain" description="Glycosyltransferase subfamily 4-like N-terminal" evidence="5">
    <location>
        <begin position="12"/>
        <end position="162"/>
    </location>
</feature>
<dbReference type="Gene3D" id="3.40.50.2000">
    <property type="entry name" value="Glycogen Phosphorylase B"/>
    <property type="match status" value="2"/>
</dbReference>
<evidence type="ECO:0000259" key="5">
    <source>
        <dbReference type="Pfam" id="PF13439"/>
    </source>
</evidence>
<dbReference type="CAZy" id="GT4">
    <property type="family name" value="Glycosyltransferase Family 4"/>
</dbReference>
<dbReference type="CDD" id="cd03801">
    <property type="entry name" value="GT4_PimA-like"/>
    <property type="match status" value="1"/>
</dbReference>
<dbReference type="HOGENOM" id="CLU_009583_0_3_7"/>
<dbReference type="InterPro" id="IPR001296">
    <property type="entry name" value="Glyco_trans_1"/>
</dbReference>
<dbReference type="RefSeq" id="WP_011940046.1">
    <property type="nucleotide sequence ID" value="NC_009483.1"/>
</dbReference>
<gene>
    <name evidence="6" type="ordered locus">Gura_3222</name>
</gene>
<dbReference type="PANTHER" id="PTHR12526:SF640">
    <property type="entry name" value="COLANIC ACID BIOSYNTHESIS GLYCOSYLTRANSFERASE WCAL-RELATED"/>
    <property type="match status" value="1"/>
</dbReference>
<comment type="similarity">
    <text evidence="1">Belongs to the glycosyltransferase group 1 family. Glycosyltransferase 4 subfamily.</text>
</comment>
<evidence type="ECO:0000313" key="6">
    <source>
        <dbReference type="EMBL" id="ABQ27383.1"/>
    </source>
</evidence>
<keyword evidence="2" id="KW-0328">Glycosyltransferase</keyword>
<protein>
    <submittedName>
        <fullName evidence="6">Glycosyl transferase, group 1</fullName>
    </submittedName>
</protein>
<feature type="domain" description="Glycosyl transferase family 1" evidence="4">
    <location>
        <begin position="184"/>
        <end position="337"/>
    </location>
</feature>
<dbReference type="InterPro" id="IPR028098">
    <property type="entry name" value="Glyco_trans_4-like_N"/>
</dbReference>
<dbReference type="Pfam" id="PF13439">
    <property type="entry name" value="Glyco_transf_4"/>
    <property type="match status" value="1"/>
</dbReference>
<evidence type="ECO:0000313" key="7">
    <source>
        <dbReference type="Proteomes" id="UP000006695"/>
    </source>
</evidence>
<evidence type="ECO:0000256" key="2">
    <source>
        <dbReference type="ARBA" id="ARBA00022676"/>
    </source>
</evidence>
<dbReference type="STRING" id="351605.Gura_3222"/>
<evidence type="ECO:0000259" key="4">
    <source>
        <dbReference type="Pfam" id="PF00534"/>
    </source>
</evidence>
<dbReference type="SUPFAM" id="SSF53756">
    <property type="entry name" value="UDP-Glycosyltransferase/glycogen phosphorylase"/>
    <property type="match status" value="1"/>
</dbReference>
<dbReference type="KEGG" id="gur:Gura_3222"/>
<dbReference type="Pfam" id="PF00534">
    <property type="entry name" value="Glycos_transf_1"/>
    <property type="match status" value="1"/>
</dbReference>
<reference evidence="6 7" key="1">
    <citation type="submission" date="2007-05" db="EMBL/GenBank/DDBJ databases">
        <title>Complete sequence of Geobacter uraniireducens Rf4.</title>
        <authorList>
            <consortium name="US DOE Joint Genome Institute"/>
            <person name="Copeland A."/>
            <person name="Lucas S."/>
            <person name="Lapidus A."/>
            <person name="Barry K."/>
            <person name="Detter J.C."/>
            <person name="Glavina del Rio T."/>
            <person name="Hammon N."/>
            <person name="Israni S."/>
            <person name="Dalin E."/>
            <person name="Tice H."/>
            <person name="Pitluck S."/>
            <person name="Chertkov O."/>
            <person name="Brettin T."/>
            <person name="Bruce D."/>
            <person name="Han C."/>
            <person name="Schmutz J."/>
            <person name="Larimer F."/>
            <person name="Land M."/>
            <person name="Hauser L."/>
            <person name="Kyrpides N."/>
            <person name="Mikhailova N."/>
            <person name="Shelobolina E."/>
            <person name="Aklujkar M."/>
            <person name="Lovley D."/>
            <person name="Richardson P."/>
        </authorList>
    </citation>
    <scope>NUCLEOTIDE SEQUENCE [LARGE SCALE GENOMIC DNA]</scope>
    <source>
        <strain evidence="6 7">Rf4</strain>
    </source>
</reference>
<dbReference type="AlphaFoldDB" id="A5G6G5"/>
<dbReference type="Proteomes" id="UP000006695">
    <property type="component" value="Chromosome"/>
</dbReference>